<evidence type="ECO:0000313" key="5">
    <source>
        <dbReference type="Proteomes" id="UP001329505"/>
    </source>
</evidence>
<accession>A0A1H9JUE4</accession>
<dbReference type="InterPro" id="IPR010727">
    <property type="entry name" value="DUF1302"/>
</dbReference>
<dbReference type="AlphaFoldDB" id="A0A1H9JUE4"/>
<name>A0A1H9JUE4_9PSED</name>
<dbReference type="EMBL" id="JAZDQQ010000002">
    <property type="protein sequence ID" value="MEE1879074.1"/>
    <property type="molecule type" value="Genomic_DNA"/>
</dbReference>
<keyword evidence="1" id="KW-0732">Signal</keyword>
<proteinExistence type="predicted"/>
<dbReference type="RefSeq" id="WP_312025792.1">
    <property type="nucleotide sequence ID" value="NZ_CATKPM010000044.1"/>
</dbReference>
<sequence>MKRIISKASGLVIVCTTPLAMGFTFETETLNGSFDSTITAGMGVRTESRGCNLINQGATGHNVPSGCLAQSSGVADQGDLNYDRGDMFTNYLKGTHELLLKMPEDVTFMARGTWIRDFAATDTTGTRSFNTPESIGSSGLGKDARDDLAFKARLLDLWVSKGFDVGEQRVRARLGNQVINWGESLFVAGGINNTNAYDYQALARPGVQLKEAVLPAPMLSVASGLGSGVNVEAYYQFRWNKSELPPVGSYWSTTNALGEGRGEYGFSENKARDSGQWGLSLRWQPEDSDVNYGFYVMRYHDKTPSLRVDILDPDTFAAAPSWRYQEDRMMYGVSANMPIGDWAVGTELSYRPKDSVMLNPVVDLCSSNGGKCWKDEKKFQWHLTGLYSFTPSNSPTLLDFTGASTGTLLTELVVIKYPGLHDQVNGEPLAAGLNAWQLDPATAPKSRGDKTSSGINLDFSMTYDGTLLPGWQVTPGVFYARSLSGRTPNLTATFTKDASSMNFYLNFVRNPASWQVSLNYAKFMGGDTPYDQLYRDRDYVGIAISRTL</sequence>
<evidence type="ECO:0000313" key="2">
    <source>
        <dbReference type="EMBL" id="MEE1879074.1"/>
    </source>
</evidence>
<protein>
    <submittedName>
        <fullName evidence="2">DUF1302 domain-containing protein</fullName>
    </submittedName>
</protein>
<organism evidence="3 4">
    <name type="scientific">Pseudomonas soli</name>
    <dbReference type="NCBI Taxonomy" id="1306993"/>
    <lineage>
        <taxon>Bacteria</taxon>
        <taxon>Pseudomonadati</taxon>
        <taxon>Pseudomonadota</taxon>
        <taxon>Gammaproteobacteria</taxon>
        <taxon>Pseudomonadales</taxon>
        <taxon>Pseudomonadaceae</taxon>
        <taxon>Pseudomonas</taxon>
    </lineage>
</organism>
<evidence type="ECO:0000313" key="3">
    <source>
        <dbReference type="EMBL" id="SEQ90459.1"/>
    </source>
</evidence>
<dbReference type="GeneID" id="93677646"/>
<reference evidence="3 4" key="1">
    <citation type="submission" date="2016-10" db="EMBL/GenBank/DDBJ databases">
        <authorList>
            <person name="de Groot N.N."/>
        </authorList>
    </citation>
    <scope>NUCLEOTIDE SEQUENCE [LARGE SCALE GENOMIC DNA]</scope>
    <source>
        <strain evidence="3 4">LMG 27941</strain>
    </source>
</reference>
<dbReference type="EMBL" id="FOEQ01000004">
    <property type="protein sequence ID" value="SEQ90459.1"/>
    <property type="molecule type" value="Genomic_DNA"/>
</dbReference>
<feature type="chain" id="PRO_5011703683" evidence="1">
    <location>
        <begin position="21"/>
        <end position="548"/>
    </location>
</feature>
<dbReference type="Proteomes" id="UP000199221">
    <property type="component" value="Unassembled WGS sequence"/>
</dbReference>
<dbReference type="Pfam" id="PF06980">
    <property type="entry name" value="DUF1302"/>
    <property type="match status" value="1"/>
</dbReference>
<keyword evidence="5" id="KW-1185">Reference proteome</keyword>
<evidence type="ECO:0000256" key="1">
    <source>
        <dbReference type="SAM" id="SignalP"/>
    </source>
</evidence>
<evidence type="ECO:0000313" key="4">
    <source>
        <dbReference type="Proteomes" id="UP000199221"/>
    </source>
</evidence>
<reference evidence="2 5" key="2">
    <citation type="submission" date="2024-01" db="EMBL/GenBank/DDBJ databases">
        <title>Unpublished Manusciprt.</title>
        <authorList>
            <person name="Duman M."/>
            <person name="Valdes E.G."/>
            <person name="Ajmi N."/>
            <person name="Altun S."/>
            <person name="Saticioglu I.B."/>
        </authorList>
    </citation>
    <scope>NUCLEOTIDE SEQUENCE [LARGE SCALE GENOMIC DNA]</scope>
    <source>
        <strain evidence="2 5">139P</strain>
    </source>
</reference>
<gene>
    <name evidence="3" type="ORF">SAMN05216230_104233</name>
    <name evidence="2" type="ORF">V0R55_02790</name>
</gene>
<feature type="signal peptide" evidence="1">
    <location>
        <begin position="1"/>
        <end position="20"/>
    </location>
</feature>
<dbReference type="Proteomes" id="UP001329505">
    <property type="component" value="Unassembled WGS sequence"/>
</dbReference>